<dbReference type="InterPro" id="IPR012337">
    <property type="entry name" value="RNaseH-like_sf"/>
</dbReference>
<gene>
    <name evidence="11" type="ORF">TBRA_LOCUS6602</name>
</gene>
<dbReference type="InterPro" id="IPR043502">
    <property type="entry name" value="DNA/RNA_pol_sf"/>
</dbReference>
<dbReference type="Pfam" id="PF00665">
    <property type="entry name" value="rve"/>
    <property type="match status" value="1"/>
</dbReference>
<evidence type="ECO:0000256" key="2">
    <source>
        <dbReference type="ARBA" id="ARBA00022679"/>
    </source>
</evidence>
<dbReference type="CDD" id="cd09274">
    <property type="entry name" value="RNase_HI_RT_Ty3"/>
    <property type="match status" value="1"/>
</dbReference>
<dbReference type="PROSITE" id="PS50878">
    <property type="entry name" value="RT_POL"/>
    <property type="match status" value="1"/>
</dbReference>
<feature type="domain" description="Reverse transcriptase" evidence="9">
    <location>
        <begin position="611"/>
        <end position="795"/>
    </location>
</feature>
<dbReference type="Pfam" id="PF00078">
    <property type="entry name" value="RVT_1"/>
    <property type="match status" value="1"/>
</dbReference>
<feature type="region of interest" description="Disordered" evidence="8">
    <location>
        <begin position="1758"/>
        <end position="1782"/>
    </location>
</feature>
<dbReference type="InterPro" id="IPR043128">
    <property type="entry name" value="Rev_trsase/Diguanyl_cyclase"/>
</dbReference>
<dbReference type="FunFam" id="3.10.20.370:FF:000001">
    <property type="entry name" value="Retrovirus-related Pol polyprotein from transposon 17.6-like protein"/>
    <property type="match status" value="1"/>
</dbReference>
<dbReference type="InterPro" id="IPR021109">
    <property type="entry name" value="Peptidase_aspartic_dom_sf"/>
</dbReference>
<keyword evidence="5" id="KW-0255">Endonuclease</keyword>
<keyword evidence="12" id="KW-1185">Reference proteome</keyword>
<sequence>MEALPTTSTPTPSRKSVNPRTMETLVDMIPKKRSATKNLKKLSTQPTLNTPRITPCNRKRSRTNNVWKIDSVDDATAIIPRPGERAWSPSEDEDDRPASRYLRVSDVIKLIPEFDGAKMNVNRFIEECIAMEKYVRPSDRTHLALLVRSRLTGGARERLQGNVFVNLTDLLEELRLLYERKEGLEQVQSELAHVNQEEGETVDEYSARVMRIVQRAIDAINYKFCGIPAQCLIESTNCSAVKCFISGLRNDINAPLINSKFEQFENAVQAALEVETEIKLRRNRSSNGRTTASRAHNRAVIAIGSAGAADPPVISVRCHQLKLINAEFLIDTGSDLNLLRISSLREGERINQSRIFSLSGISDGVVKTLGRVAISIGNTPCIMDLVPENFPIKWDGILGVEFLRAQRATLSFNYNELVLNGVELSRIPLIKHATYFLPARTKTLVTIKISNPDQDGGYIPKINTGEGILAGECLVRTTANTAKLFMINTTNQDVNLTLPPVTVQPFTTPSRKIRHARSEAVGTSQNPERERVTAIMASLDLTELNDEEIHEIKKLVEKFPRQFHVPGDKLSLTREATHRILTHDDIPVNVKQYRHPPQLREEINNQIKELLEQDIIEESESPYNSPLWIVPKKAGPDGTRKWRLVIDFRALNEKTIASAYPLPNITEILDQLGRSKYFSTLDLQSGFYQVEIDPKDAHKTAFSTSFQHLQYKRMAMGLKGSPGTFQALMNKVLTGLQGVELFICMDDFVVYASSLSEHREKMNKLFGRLRTANFTVRPDKCFFLRKKATFLGHIISEEGVRPDPGKVVAVTRFPRPKTRKNIKQLLGLAGYYRKFIPDFARIAKPLTALLKRGQPFAWKEEQEIAFETFKRLLSAAPLLQYPNFNEPFLVTTDASDYAVGAVLSQGKIGSDLPVAYASRTLIDAEVNYSTTEKELLAIVYAVQYFRPYLFGRKFKIITDHKPLVWLHNLKNPTSRLARWRERLRDYDYEIIHKSGKINLNADALSRNPCDQHEPYGEDNIEQEISEIFMMTSSADSEHTAEATRRDAEQTNGLPDIPVEEIYELLHGSFHEGRELERSANGLPEIMAIINAQPTAEETRPEDSTPPRADDSTTNAARSTTADRESEQHESIGDDGPESDGEDQPSFTRIIKQNRRTLVASALHYSPDGLLAKGDNWAHFIALDCIPHSKICEQLADMGYLRTDLLKLHELKLGMIIETGLSNGHSLFSIFAREKHTDEYDIDIICDSLSRLELALEKYEITSVRIAKHDNGIESALWPLIENYLRKNLRGTVAITLCAGLIDTPETENRLRIIQEGHDSALGGHKGVTKTYNRVREKYFWNGMKKEITDYVRSCPTCQKEKLTRLKTRLPLTITTTPTEAFEVIEIDIVGPLPTTTTGNKYLLTIQCNLTKYAEAIPLPEVRADILAATFAREFICRFGCPKIIRSDQGPNLIGRTFSSMAKIFKITQFKSTAYRPQTQGSLERSHHSLIEYLKIFAAENDWDTHVRCAIFSYNSSVHTAHGFTPHELVYGRKARIPSEFATRNIERTYNEYLDDIIAKLNATQAKARENLIAAKERSKYYYDQKAHDRTFREGDHVYLLKDARHDKMDEHYTGPFPIIKLLGERNAEIRCSANKTKIVHLDKLKRAFIRGDKTIEINSRGVTEDQAAEPRATTESASDAVRTGAYKARARRLHQGRCRHIQIRCEGPTVAFSKRDSLTLTLDIVRRDESASTAAVSQRRKSWKWQTRESHRRVISSVLSRPATRSHHPLSREKRGTMSANPPELINLAGDGEGIIFVREEIDLVSSSSEDVDEGDVEMIDVSSDGENNEAVGAGNQPRVVRQFTPPSTPSPRSPSPSPSREEANEQVAHPGPCRWCRDSPTWYDLAVSPISEEPMETDGESEDDPANANTDEEAAEEAADGEAVAEEEAAGANGAAEEHRGARYARAFPLAPQEGEEPVGSYDDLPTEEKRDAFERTLMGYPVPTGLLSRCEHVVLRYFRYDDGSWVSSCCARTTRGHGAQEITLHLVGLSEALDNHLTTCPVCERMVGRRRRPAETCELCSLVVLLNEDDTEEGMVFNADSIFGVHGAAGAGRPSRRAMHRPSEPLSRATHSSFQGRRTAVKPSEAQLLPGRRTAVKSSDAQLLSGRRIAVKSSDAQLLSGRRTAVESSDAQLLSGRRTAVKSSGTMTTEN</sequence>
<dbReference type="Pfam" id="PF17921">
    <property type="entry name" value="Integrase_H2C2"/>
    <property type="match status" value="1"/>
</dbReference>
<name>A0A6H5ID42_9HYME</name>
<reference evidence="11 12" key="1">
    <citation type="submission" date="2020-02" db="EMBL/GenBank/DDBJ databases">
        <authorList>
            <person name="Ferguson B K."/>
        </authorList>
    </citation>
    <scope>NUCLEOTIDE SEQUENCE [LARGE SCALE GENOMIC DNA]</scope>
</reference>
<dbReference type="InterPro" id="IPR036397">
    <property type="entry name" value="RNaseH_sf"/>
</dbReference>
<feature type="compositionally biased region" description="Basic and acidic residues" evidence="8">
    <location>
        <begin position="1096"/>
        <end position="1110"/>
    </location>
</feature>
<dbReference type="InterPro" id="IPR041373">
    <property type="entry name" value="RT_RNaseH"/>
</dbReference>
<feature type="compositionally biased region" description="Polar residues" evidence="8">
    <location>
        <begin position="2183"/>
        <end position="2193"/>
    </location>
</feature>
<dbReference type="CDD" id="cd01647">
    <property type="entry name" value="RT_LTR"/>
    <property type="match status" value="1"/>
</dbReference>
<evidence type="ECO:0000259" key="9">
    <source>
        <dbReference type="PROSITE" id="PS50878"/>
    </source>
</evidence>
<dbReference type="InterPro" id="IPR041588">
    <property type="entry name" value="Integrase_H2C2"/>
</dbReference>
<dbReference type="GO" id="GO:0003964">
    <property type="term" value="F:RNA-directed DNA polymerase activity"/>
    <property type="evidence" value="ECO:0007669"/>
    <property type="project" value="UniProtKB-KW"/>
</dbReference>
<dbReference type="GO" id="GO:0016787">
    <property type="term" value="F:hydrolase activity"/>
    <property type="evidence" value="ECO:0007669"/>
    <property type="project" value="UniProtKB-KW"/>
</dbReference>
<organism evidence="11 12">
    <name type="scientific">Trichogramma brassicae</name>
    <dbReference type="NCBI Taxonomy" id="86971"/>
    <lineage>
        <taxon>Eukaryota</taxon>
        <taxon>Metazoa</taxon>
        <taxon>Ecdysozoa</taxon>
        <taxon>Arthropoda</taxon>
        <taxon>Hexapoda</taxon>
        <taxon>Insecta</taxon>
        <taxon>Pterygota</taxon>
        <taxon>Neoptera</taxon>
        <taxon>Endopterygota</taxon>
        <taxon>Hymenoptera</taxon>
        <taxon>Apocrita</taxon>
        <taxon>Proctotrupomorpha</taxon>
        <taxon>Chalcidoidea</taxon>
        <taxon>Trichogrammatidae</taxon>
        <taxon>Trichogramma</taxon>
    </lineage>
</organism>
<evidence type="ECO:0000259" key="10">
    <source>
        <dbReference type="PROSITE" id="PS50994"/>
    </source>
</evidence>
<feature type="compositionally biased region" description="Basic and acidic residues" evidence="8">
    <location>
        <begin position="1035"/>
        <end position="1048"/>
    </location>
</feature>
<keyword evidence="7" id="KW-0695">RNA-directed DNA polymerase</keyword>
<dbReference type="EMBL" id="CADCXV010000751">
    <property type="protein sequence ID" value="CAB0034704.1"/>
    <property type="molecule type" value="Genomic_DNA"/>
</dbReference>
<feature type="region of interest" description="Disordered" evidence="8">
    <location>
        <begin position="1033"/>
        <end position="1055"/>
    </location>
</feature>
<feature type="region of interest" description="Disordered" evidence="8">
    <location>
        <begin position="1892"/>
        <end position="1939"/>
    </location>
</feature>
<feature type="compositionally biased region" description="Low complexity" evidence="8">
    <location>
        <begin position="1"/>
        <end position="13"/>
    </location>
</feature>
<dbReference type="OrthoDB" id="8193822at2759"/>
<dbReference type="FunFam" id="3.30.70.270:FF:000020">
    <property type="entry name" value="Transposon Tf2-6 polyprotein-like Protein"/>
    <property type="match status" value="1"/>
</dbReference>
<protein>
    <recommendedName>
        <fullName evidence="1">RNA-directed DNA polymerase</fullName>
        <ecNumber evidence="1">2.7.7.49</ecNumber>
    </recommendedName>
</protein>
<dbReference type="PANTHER" id="PTHR37984">
    <property type="entry name" value="PROTEIN CBG26694"/>
    <property type="match status" value="1"/>
</dbReference>
<dbReference type="Gene3D" id="2.40.70.10">
    <property type="entry name" value="Acid Proteases"/>
    <property type="match status" value="1"/>
</dbReference>
<keyword evidence="4" id="KW-0540">Nuclease</keyword>
<feature type="region of interest" description="Disordered" evidence="8">
    <location>
        <begin position="1"/>
        <end position="20"/>
    </location>
</feature>
<accession>A0A6H5ID42</accession>
<feature type="region of interest" description="Disordered" evidence="8">
    <location>
        <begin position="1823"/>
        <end position="1876"/>
    </location>
</feature>
<evidence type="ECO:0000313" key="12">
    <source>
        <dbReference type="Proteomes" id="UP000479190"/>
    </source>
</evidence>
<dbReference type="SUPFAM" id="SSF53098">
    <property type="entry name" value="Ribonuclease H-like"/>
    <property type="match status" value="1"/>
</dbReference>
<evidence type="ECO:0000256" key="1">
    <source>
        <dbReference type="ARBA" id="ARBA00012493"/>
    </source>
</evidence>
<feature type="compositionally biased region" description="Acidic residues" evidence="8">
    <location>
        <begin position="1132"/>
        <end position="1142"/>
    </location>
</feature>
<feature type="region of interest" description="Disordered" evidence="8">
    <location>
        <begin position="1660"/>
        <end position="1682"/>
    </location>
</feature>
<dbReference type="GO" id="GO:0042575">
    <property type="term" value="C:DNA polymerase complex"/>
    <property type="evidence" value="ECO:0007669"/>
    <property type="project" value="UniProtKB-ARBA"/>
</dbReference>
<dbReference type="GO" id="GO:0015074">
    <property type="term" value="P:DNA integration"/>
    <property type="evidence" value="ECO:0007669"/>
    <property type="project" value="InterPro"/>
</dbReference>
<dbReference type="EC" id="2.7.7.49" evidence="1"/>
<keyword evidence="3" id="KW-0548">Nucleotidyltransferase</keyword>
<evidence type="ECO:0000256" key="3">
    <source>
        <dbReference type="ARBA" id="ARBA00022695"/>
    </source>
</evidence>
<dbReference type="GO" id="GO:0004519">
    <property type="term" value="F:endonuclease activity"/>
    <property type="evidence" value="ECO:0007669"/>
    <property type="project" value="UniProtKB-KW"/>
</dbReference>
<dbReference type="FunFam" id="1.10.340.70:FF:000001">
    <property type="entry name" value="Retrovirus-related Pol polyprotein from transposon gypsy-like Protein"/>
    <property type="match status" value="1"/>
</dbReference>
<feature type="region of interest" description="Disordered" evidence="8">
    <location>
        <begin position="1092"/>
        <end position="1144"/>
    </location>
</feature>
<evidence type="ECO:0000256" key="8">
    <source>
        <dbReference type="SAM" id="MobiDB-lite"/>
    </source>
</evidence>
<evidence type="ECO:0000256" key="6">
    <source>
        <dbReference type="ARBA" id="ARBA00022801"/>
    </source>
</evidence>
<evidence type="ECO:0000256" key="5">
    <source>
        <dbReference type="ARBA" id="ARBA00022759"/>
    </source>
</evidence>
<evidence type="ECO:0000256" key="4">
    <source>
        <dbReference type="ARBA" id="ARBA00022722"/>
    </source>
</evidence>
<proteinExistence type="predicted"/>
<keyword evidence="2" id="KW-0808">Transferase</keyword>
<dbReference type="Gene3D" id="3.30.420.10">
    <property type="entry name" value="Ribonuclease H-like superfamily/Ribonuclease H"/>
    <property type="match status" value="1"/>
</dbReference>
<feature type="compositionally biased region" description="Basic and acidic residues" evidence="8">
    <location>
        <begin position="1120"/>
        <end position="1131"/>
    </location>
</feature>
<feature type="domain" description="Integrase catalytic" evidence="10">
    <location>
        <begin position="1373"/>
        <end position="1533"/>
    </location>
</feature>
<feature type="region of interest" description="Disordered" evidence="8">
    <location>
        <begin position="2093"/>
        <end position="2124"/>
    </location>
</feature>
<dbReference type="InterPro" id="IPR050951">
    <property type="entry name" value="Retrovirus_Pol_polyprotein"/>
</dbReference>
<dbReference type="PROSITE" id="PS50994">
    <property type="entry name" value="INTEGRASE"/>
    <property type="match status" value="1"/>
</dbReference>
<dbReference type="SUPFAM" id="SSF56672">
    <property type="entry name" value="DNA/RNA polymerases"/>
    <property type="match status" value="1"/>
</dbReference>
<dbReference type="Gene3D" id="1.10.340.70">
    <property type="match status" value="1"/>
</dbReference>
<evidence type="ECO:0000313" key="11">
    <source>
        <dbReference type="EMBL" id="CAB0034704.1"/>
    </source>
</evidence>
<dbReference type="InterPro" id="IPR001584">
    <property type="entry name" value="Integrase_cat-core"/>
</dbReference>
<feature type="compositionally biased region" description="Acidic residues" evidence="8">
    <location>
        <begin position="1894"/>
        <end position="1930"/>
    </location>
</feature>
<dbReference type="GO" id="GO:0003676">
    <property type="term" value="F:nucleic acid binding"/>
    <property type="evidence" value="ECO:0007669"/>
    <property type="project" value="InterPro"/>
</dbReference>
<dbReference type="InterPro" id="IPR000477">
    <property type="entry name" value="RT_dom"/>
</dbReference>
<dbReference type="FunFam" id="3.30.420.10:FF:000032">
    <property type="entry name" value="Retrovirus-related Pol polyprotein from transposon 297-like Protein"/>
    <property type="match status" value="1"/>
</dbReference>
<feature type="compositionally biased region" description="Pro residues" evidence="8">
    <location>
        <begin position="1847"/>
        <end position="1858"/>
    </location>
</feature>
<feature type="region of interest" description="Disordered" evidence="8">
    <location>
        <begin position="2163"/>
        <end position="2193"/>
    </location>
</feature>
<dbReference type="Proteomes" id="UP000479190">
    <property type="component" value="Unassembled WGS sequence"/>
</dbReference>
<dbReference type="Pfam" id="PF17917">
    <property type="entry name" value="RT_RNaseH"/>
    <property type="match status" value="1"/>
</dbReference>
<dbReference type="Gene3D" id="3.10.10.10">
    <property type="entry name" value="HIV Type 1 Reverse Transcriptase, subunit A, domain 1"/>
    <property type="match status" value="1"/>
</dbReference>
<keyword evidence="6" id="KW-0378">Hydrolase</keyword>
<dbReference type="Gene3D" id="3.30.70.270">
    <property type="match status" value="2"/>
</dbReference>
<dbReference type="PANTHER" id="PTHR37984:SF5">
    <property type="entry name" value="PROTEIN NYNRIN-LIKE"/>
    <property type="match status" value="1"/>
</dbReference>
<evidence type="ECO:0000256" key="7">
    <source>
        <dbReference type="ARBA" id="ARBA00022918"/>
    </source>
</evidence>